<feature type="transmembrane region" description="Helical" evidence="6">
    <location>
        <begin position="63"/>
        <end position="81"/>
    </location>
</feature>
<keyword evidence="2 6" id="KW-0812">Transmembrane</keyword>
<keyword evidence="3 6" id="KW-1133">Transmembrane helix</keyword>
<keyword evidence="4 6" id="KW-0472">Membrane</keyword>
<feature type="transmembrane region" description="Helical" evidence="6">
    <location>
        <begin position="206"/>
        <end position="221"/>
    </location>
</feature>
<evidence type="ECO:0000256" key="2">
    <source>
        <dbReference type="ARBA" id="ARBA00022692"/>
    </source>
</evidence>
<dbReference type="RefSeq" id="WP_244525168.1">
    <property type="nucleotide sequence ID" value="NZ_FNTI01000001.1"/>
</dbReference>
<evidence type="ECO:0000256" key="3">
    <source>
        <dbReference type="ARBA" id="ARBA00022989"/>
    </source>
</evidence>
<evidence type="ECO:0000256" key="6">
    <source>
        <dbReference type="SAM" id="Phobius"/>
    </source>
</evidence>
<evidence type="ECO:0000256" key="1">
    <source>
        <dbReference type="ARBA" id="ARBA00004141"/>
    </source>
</evidence>
<reference evidence="8 9" key="1">
    <citation type="submission" date="2016-10" db="EMBL/GenBank/DDBJ databases">
        <authorList>
            <person name="de Groot N.N."/>
        </authorList>
    </citation>
    <scope>NUCLEOTIDE SEQUENCE [LARGE SCALE GENOMIC DNA]</scope>
    <source>
        <strain evidence="8 9">GAS522</strain>
    </source>
</reference>
<dbReference type="AlphaFoldDB" id="A0A1M7BND6"/>
<dbReference type="EMBL" id="FNTI01000001">
    <property type="protein sequence ID" value="SED58230.1"/>
    <property type="molecule type" value="Genomic_DNA"/>
</dbReference>
<keyword evidence="8" id="KW-0436">Ligase</keyword>
<comment type="subcellular location">
    <subcellularLocation>
        <location evidence="1">Membrane</location>
        <topology evidence="1">Multi-pass membrane protein</topology>
    </subcellularLocation>
</comment>
<dbReference type="GO" id="GO:0016020">
    <property type="term" value="C:membrane"/>
    <property type="evidence" value="ECO:0007669"/>
    <property type="project" value="UniProtKB-SubCell"/>
</dbReference>
<evidence type="ECO:0000313" key="8">
    <source>
        <dbReference type="EMBL" id="SED58230.1"/>
    </source>
</evidence>
<feature type="transmembrane region" description="Helical" evidence="6">
    <location>
        <begin position="21"/>
        <end position="43"/>
    </location>
</feature>
<gene>
    <name evidence="8" type="ORF">SAMN05444171_4514</name>
</gene>
<dbReference type="InterPro" id="IPR051533">
    <property type="entry name" value="WaaL-like"/>
</dbReference>
<dbReference type="Pfam" id="PF04932">
    <property type="entry name" value="Wzy_C"/>
    <property type="match status" value="1"/>
</dbReference>
<evidence type="ECO:0000313" key="9">
    <source>
        <dbReference type="Proteomes" id="UP000183208"/>
    </source>
</evidence>
<evidence type="ECO:0000259" key="7">
    <source>
        <dbReference type="Pfam" id="PF04932"/>
    </source>
</evidence>
<dbReference type="GO" id="GO:0016874">
    <property type="term" value="F:ligase activity"/>
    <property type="evidence" value="ECO:0007669"/>
    <property type="project" value="UniProtKB-KW"/>
</dbReference>
<feature type="transmembrane region" description="Helical" evidence="6">
    <location>
        <begin position="88"/>
        <end position="107"/>
    </location>
</feature>
<feature type="transmembrane region" description="Helical" evidence="6">
    <location>
        <begin position="404"/>
        <end position="420"/>
    </location>
</feature>
<feature type="transmembrane region" description="Helical" evidence="6">
    <location>
        <begin position="379"/>
        <end position="398"/>
    </location>
</feature>
<feature type="transmembrane region" description="Helical" evidence="6">
    <location>
        <begin position="139"/>
        <end position="159"/>
    </location>
</feature>
<evidence type="ECO:0000256" key="5">
    <source>
        <dbReference type="SAM" id="MobiDB-lite"/>
    </source>
</evidence>
<evidence type="ECO:0000256" key="4">
    <source>
        <dbReference type="ARBA" id="ARBA00023136"/>
    </source>
</evidence>
<feature type="transmembrane region" description="Helical" evidence="6">
    <location>
        <begin position="253"/>
        <end position="275"/>
    </location>
</feature>
<feature type="transmembrane region" description="Helical" evidence="6">
    <location>
        <begin position="113"/>
        <end position="132"/>
    </location>
</feature>
<dbReference type="PANTHER" id="PTHR37422">
    <property type="entry name" value="TEICHURONIC ACID BIOSYNTHESIS PROTEIN TUAE"/>
    <property type="match status" value="1"/>
</dbReference>
<feature type="domain" description="O-antigen ligase-related" evidence="7">
    <location>
        <begin position="211"/>
        <end position="357"/>
    </location>
</feature>
<proteinExistence type="predicted"/>
<feature type="transmembrane region" description="Helical" evidence="6">
    <location>
        <begin position="348"/>
        <end position="367"/>
    </location>
</feature>
<accession>A0A1M7BND6</accession>
<name>A0A1M7BND6_9BRAD</name>
<protein>
    <submittedName>
        <fullName evidence="8">O-antigen ligase</fullName>
    </submittedName>
</protein>
<organism evidence="8 9">
    <name type="scientific">Bradyrhizobium lablabi</name>
    <dbReference type="NCBI Taxonomy" id="722472"/>
    <lineage>
        <taxon>Bacteria</taxon>
        <taxon>Pseudomonadati</taxon>
        <taxon>Pseudomonadota</taxon>
        <taxon>Alphaproteobacteria</taxon>
        <taxon>Hyphomicrobiales</taxon>
        <taxon>Nitrobacteraceae</taxon>
        <taxon>Bradyrhizobium</taxon>
    </lineage>
</organism>
<feature type="region of interest" description="Disordered" evidence="5">
    <location>
        <begin position="462"/>
        <end position="484"/>
    </location>
</feature>
<sequence>MPRAATHSLEMDGARSSTRTIGGYALIPILACVYATIVFPLIIVSCDPTDSACLMEARPESKIFWPALGAISAVLAVRNFSRLRFPPHILWLFGYLALAGMSVLWAFKPETSFIRFTQQAMIVVSIVVPALLASRKADLVRGLFLCFALATILNVFFVLGRPPIDTKFATWGYPGYFSGKNYLGECEAIAALLALHETLYPGKRRVFGILIAITAVVLLLLSNSKTALGLLFLTPALAGATLLIRRASRISPALILLSIPVCWLILTTLTGFSIYRISYILYGDPTFTGRSIIWDFVESEIEHRPLLGWGYQSFWLVGPDAPSIVDAPGWVKDMPNGHNGYLDVKVELGYAGYALFLAFIFATLHAIGRVADRAPTRAWLLLTLALQIIITNGLESIWMRGFEMLWIVFLILVAEIARYWKPLRAGAARAIGRSRSAGPRTGAAPLRSTRRPAVSNAWYRSVNGGERAGSPSPIPPSAGTDLAQ</sequence>
<dbReference type="InterPro" id="IPR007016">
    <property type="entry name" value="O-antigen_ligase-rel_domated"/>
</dbReference>
<dbReference type="Proteomes" id="UP000183208">
    <property type="component" value="Unassembled WGS sequence"/>
</dbReference>
<dbReference type="PANTHER" id="PTHR37422:SF21">
    <property type="entry name" value="EXOQ-LIKE PROTEIN"/>
    <property type="match status" value="1"/>
</dbReference>